<evidence type="ECO:0000313" key="2">
    <source>
        <dbReference type="EMBL" id="GEC72591.1"/>
    </source>
</evidence>
<organism evidence="2 3">
    <name type="scientific">Flavobacterium flevense</name>
    <dbReference type="NCBI Taxonomy" id="983"/>
    <lineage>
        <taxon>Bacteria</taxon>
        <taxon>Pseudomonadati</taxon>
        <taxon>Bacteroidota</taxon>
        <taxon>Flavobacteriia</taxon>
        <taxon>Flavobacteriales</taxon>
        <taxon>Flavobacteriaceae</taxon>
        <taxon>Flavobacterium</taxon>
    </lineage>
</organism>
<dbReference type="SUPFAM" id="SSF51126">
    <property type="entry name" value="Pectin lyase-like"/>
    <property type="match status" value="1"/>
</dbReference>
<evidence type="ECO:0000256" key="1">
    <source>
        <dbReference type="SAM" id="SignalP"/>
    </source>
</evidence>
<keyword evidence="1" id="KW-0732">Signal</keyword>
<accession>A0A4Y4AWI1</accession>
<keyword evidence="3" id="KW-1185">Reference proteome</keyword>
<evidence type="ECO:0008006" key="4">
    <source>
        <dbReference type="Google" id="ProtNLM"/>
    </source>
</evidence>
<proteinExistence type="predicted"/>
<dbReference type="EMBL" id="BJNP01000022">
    <property type="protein sequence ID" value="GEC72591.1"/>
    <property type="molecule type" value="Genomic_DNA"/>
</dbReference>
<feature type="signal peptide" evidence="1">
    <location>
        <begin position="1"/>
        <end position="19"/>
    </location>
</feature>
<evidence type="ECO:0000313" key="3">
    <source>
        <dbReference type="Proteomes" id="UP000316775"/>
    </source>
</evidence>
<reference evidence="2 3" key="1">
    <citation type="submission" date="2019-06" db="EMBL/GenBank/DDBJ databases">
        <title>Whole genome shotgun sequence of Flavobacterium flevense NBRC 14960.</title>
        <authorList>
            <person name="Hosoyama A."/>
            <person name="Uohara A."/>
            <person name="Ohji S."/>
            <person name="Ichikawa N."/>
        </authorList>
    </citation>
    <scope>NUCLEOTIDE SEQUENCE [LARGE SCALE GENOMIC DNA]</scope>
    <source>
        <strain evidence="2 3">NBRC 14960</strain>
    </source>
</reference>
<dbReference type="AlphaFoldDB" id="A0A4Y4AWI1"/>
<dbReference type="PROSITE" id="PS51257">
    <property type="entry name" value="PROKAR_LIPOPROTEIN"/>
    <property type="match status" value="1"/>
</dbReference>
<protein>
    <recommendedName>
        <fullName evidence="4">Right handed beta helix domain-containing protein</fullName>
    </recommendedName>
</protein>
<sequence length="364" mass="39560">MKKMKFLALTFLLVFMSCSEELVNSVESQIAEPQSQSENEIKTSLSGKLINTPSLPNATSTISGTILTFTQTGKIGTADGSLWNPTLVIPANSPLTEIKINANVTLYGNIVIKKTNFIVTGDNRDNSIIDGSRTPYTKGDRSLCSIRHDGNGTISISKLQSRNPANFHLTGFSNATISEVKIIENRETHSTDGFHFAKGAIVDQAFIDTYDDVLYVGEVTKISNSTIYHNKNGAIFMVSWGQKVSDIGTGITEAINCTFIDNYVGTDNYAHGIVGWSQKKNEGAELAKVKFTNCIWKANPSKPVKRSPFYTFGRISGENPDAIIKDGTIEQIGGNCAWTNPSNIRYGIGVVPADSQIIKPSTCP</sequence>
<dbReference type="InterPro" id="IPR012334">
    <property type="entry name" value="Pectin_lyas_fold"/>
</dbReference>
<name>A0A4Y4AWI1_9FLAO</name>
<feature type="chain" id="PRO_5021376847" description="Right handed beta helix domain-containing protein" evidence="1">
    <location>
        <begin position="20"/>
        <end position="364"/>
    </location>
</feature>
<gene>
    <name evidence="2" type="ORF">FFL01_21300</name>
</gene>
<comment type="caution">
    <text evidence="2">The sequence shown here is derived from an EMBL/GenBank/DDBJ whole genome shotgun (WGS) entry which is preliminary data.</text>
</comment>
<dbReference type="Gene3D" id="2.160.20.10">
    <property type="entry name" value="Single-stranded right-handed beta-helix, Pectin lyase-like"/>
    <property type="match status" value="1"/>
</dbReference>
<dbReference type="Proteomes" id="UP000316775">
    <property type="component" value="Unassembled WGS sequence"/>
</dbReference>
<dbReference type="InterPro" id="IPR011050">
    <property type="entry name" value="Pectin_lyase_fold/virulence"/>
</dbReference>